<dbReference type="InterPro" id="IPR019594">
    <property type="entry name" value="Glu/Gly-bd"/>
</dbReference>
<comment type="similarity">
    <text evidence="3">Belongs to the mitochondrion-specific ribosomal protein mS39 family.</text>
</comment>
<comment type="similarity">
    <text evidence="4">Belongs to the glutamate-gated ion channel (TC 1.A.10.1) family.</text>
</comment>
<dbReference type="InterPro" id="IPR055063">
    <property type="entry name" value="Rib_mS39_PPR"/>
</dbReference>
<evidence type="ECO:0000256" key="15">
    <source>
        <dbReference type="ARBA" id="ARBA00023128"/>
    </source>
</evidence>
<proteinExistence type="inferred from homology"/>
<dbReference type="GO" id="GO:0015276">
    <property type="term" value="F:ligand-gated monoatomic ion channel activity"/>
    <property type="evidence" value="ECO:0007669"/>
    <property type="project" value="InterPro"/>
</dbReference>
<name>A0A8J6HCK2_TENMO</name>
<keyword evidence="9" id="KW-0810">Translation regulation</keyword>
<evidence type="ECO:0000256" key="19">
    <source>
        <dbReference type="ARBA" id="ARBA00023274"/>
    </source>
</evidence>
<evidence type="ECO:0000259" key="26">
    <source>
        <dbReference type="Pfam" id="PF10613"/>
    </source>
</evidence>
<keyword evidence="18" id="KW-0325">Glycoprotein</keyword>
<feature type="domain" description="Ionotropic glutamate receptor L-glutamate and glycine-binding" evidence="26">
    <location>
        <begin position="1038"/>
        <end position="1159"/>
    </location>
</feature>
<organism evidence="27 28">
    <name type="scientific">Tenebrio molitor</name>
    <name type="common">Yellow mealworm beetle</name>
    <dbReference type="NCBI Taxonomy" id="7067"/>
    <lineage>
        <taxon>Eukaryota</taxon>
        <taxon>Metazoa</taxon>
        <taxon>Ecdysozoa</taxon>
        <taxon>Arthropoda</taxon>
        <taxon>Hexapoda</taxon>
        <taxon>Insecta</taxon>
        <taxon>Pterygota</taxon>
        <taxon>Neoptera</taxon>
        <taxon>Endopterygota</taxon>
        <taxon>Coleoptera</taxon>
        <taxon>Polyphaga</taxon>
        <taxon>Cucujiformia</taxon>
        <taxon>Tenebrionidae</taxon>
        <taxon>Tenebrio</taxon>
    </lineage>
</organism>
<comment type="caution">
    <text evidence="27">The sequence shown here is derived from an EMBL/GenBank/DDBJ whole genome shotgun (WGS) entry which is preliminary data.</text>
</comment>
<dbReference type="Gene3D" id="3.40.190.10">
    <property type="entry name" value="Periplasmic binding protein-like II"/>
    <property type="match status" value="1"/>
</dbReference>
<evidence type="ECO:0000256" key="18">
    <source>
        <dbReference type="ARBA" id="ARBA00023180"/>
    </source>
</evidence>
<evidence type="ECO:0000256" key="13">
    <source>
        <dbReference type="ARBA" id="ARBA00022989"/>
    </source>
</evidence>
<evidence type="ECO:0000259" key="25">
    <source>
        <dbReference type="Pfam" id="PF00060"/>
    </source>
</evidence>
<evidence type="ECO:0000313" key="27">
    <source>
        <dbReference type="EMBL" id="KAH0812175.1"/>
    </source>
</evidence>
<dbReference type="PANTHER" id="PTHR16276:SF1">
    <property type="entry name" value="SMALL RIBOSOMAL SUBUNIT PROTEIN MS39"/>
    <property type="match status" value="1"/>
</dbReference>
<feature type="repeat" description="PPR" evidence="23">
    <location>
        <begin position="224"/>
        <end position="258"/>
    </location>
</feature>
<evidence type="ECO:0000256" key="2">
    <source>
        <dbReference type="ARBA" id="ARBA00004173"/>
    </source>
</evidence>
<evidence type="ECO:0000256" key="17">
    <source>
        <dbReference type="ARBA" id="ARBA00023170"/>
    </source>
</evidence>
<evidence type="ECO:0000256" key="22">
    <source>
        <dbReference type="ARBA" id="ARBA00035134"/>
    </source>
</evidence>
<dbReference type="SUPFAM" id="SSF53850">
    <property type="entry name" value="Periplasmic binding protein-like II"/>
    <property type="match status" value="1"/>
</dbReference>
<reference evidence="27" key="2">
    <citation type="submission" date="2021-08" db="EMBL/GenBank/DDBJ databases">
        <authorList>
            <person name="Eriksson T."/>
        </authorList>
    </citation>
    <scope>NUCLEOTIDE SEQUENCE</scope>
    <source>
        <strain evidence="27">Stoneville</strain>
        <tissue evidence="27">Whole head</tissue>
    </source>
</reference>
<dbReference type="GO" id="GO:1990904">
    <property type="term" value="C:ribonucleoprotein complex"/>
    <property type="evidence" value="ECO:0007669"/>
    <property type="project" value="UniProtKB-KW"/>
</dbReference>
<dbReference type="FunFam" id="1.10.287.70:FF:000143">
    <property type="entry name" value="Probable glutamate receptor"/>
    <property type="match status" value="1"/>
</dbReference>
<dbReference type="InterPro" id="IPR037387">
    <property type="entry name" value="PTCD3"/>
</dbReference>
<keyword evidence="13 24" id="KW-1133">Transmembrane helix</keyword>
<protein>
    <recommendedName>
        <fullName evidence="22">Small ribosomal subunit protein mS39</fullName>
    </recommendedName>
</protein>
<feature type="domain" description="Ionotropic glutamate receptor C-terminal" evidence="25">
    <location>
        <begin position="1175"/>
        <end position="1444"/>
    </location>
</feature>
<keyword evidence="21" id="KW-0407">Ion channel</keyword>
<evidence type="ECO:0000256" key="4">
    <source>
        <dbReference type="ARBA" id="ARBA00008685"/>
    </source>
</evidence>
<feature type="transmembrane region" description="Helical" evidence="24">
    <location>
        <begin position="1174"/>
        <end position="1194"/>
    </location>
</feature>
<reference evidence="27" key="1">
    <citation type="journal article" date="2020" name="J Insects Food Feed">
        <title>The yellow mealworm (Tenebrio molitor) genome: a resource for the emerging insects as food and feed industry.</title>
        <authorList>
            <person name="Eriksson T."/>
            <person name="Andere A."/>
            <person name="Kelstrup H."/>
            <person name="Emery V."/>
            <person name="Picard C."/>
        </authorList>
    </citation>
    <scope>NUCLEOTIDE SEQUENCE</scope>
    <source>
        <strain evidence="27">Stoneville</strain>
        <tissue evidence="27">Whole head</tissue>
    </source>
</reference>
<evidence type="ECO:0000256" key="11">
    <source>
        <dbReference type="ARBA" id="ARBA00022946"/>
    </source>
</evidence>
<comment type="subcellular location">
    <subcellularLocation>
        <location evidence="1">Membrane</location>
        <topology evidence="1">Multi-pass membrane protein</topology>
    </subcellularLocation>
    <subcellularLocation>
        <location evidence="2">Mitochondrion</location>
    </subcellularLocation>
</comment>
<keyword evidence="16 24" id="KW-0472">Membrane</keyword>
<dbReference type="InterPro" id="IPR001320">
    <property type="entry name" value="Iontro_rcpt_C"/>
</dbReference>
<keyword evidence="20" id="KW-1071">Ligand-gated ion channel</keyword>
<keyword evidence="14" id="KW-0406">Ion transport</keyword>
<dbReference type="GO" id="GO:0005840">
    <property type="term" value="C:ribosome"/>
    <property type="evidence" value="ECO:0007669"/>
    <property type="project" value="UniProtKB-KW"/>
</dbReference>
<dbReference type="Gene3D" id="1.10.287.70">
    <property type="match status" value="1"/>
</dbReference>
<keyword evidence="11" id="KW-0809">Transit peptide</keyword>
<dbReference type="GO" id="GO:0005739">
    <property type="term" value="C:mitochondrion"/>
    <property type="evidence" value="ECO:0007669"/>
    <property type="project" value="UniProtKB-SubCell"/>
</dbReference>
<keyword evidence="17" id="KW-0675">Receptor</keyword>
<keyword evidence="6 24" id="KW-0812">Transmembrane</keyword>
<dbReference type="GO" id="GO:0016020">
    <property type="term" value="C:membrane"/>
    <property type="evidence" value="ECO:0007669"/>
    <property type="project" value="UniProtKB-SubCell"/>
</dbReference>
<evidence type="ECO:0000256" key="5">
    <source>
        <dbReference type="ARBA" id="ARBA00022448"/>
    </source>
</evidence>
<keyword evidence="8" id="KW-0677">Repeat</keyword>
<evidence type="ECO:0000256" key="3">
    <source>
        <dbReference type="ARBA" id="ARBA00008551"/>
    </source>
</evidence>
<evidence type="ECO:0000256" key="8">
    <source>
        <dbReference type="ARBA" id="ARBA00022737"/>
    </source>
</evidence>
<gene>
    <name evidence="27" type="ORF">GEV33_010612</name>
</gene>
<evidence type="ECO:0000256" key="10">
    <source>
        <dbReference type="ARBA" id="ARBA00022884"/>
    </source>
</evidence>
<keyword evidence="10" id="KW-0694">RNA-binding</keyword>
<keyword evidence="5" id="KW-0813">Transport</keyword>
<dbReference type="InterPro" id="IPR002885">
    <property type="entry name" value="PPR_rpt"/>
</dbReference>
<dbReference type="PANTHER" id="PTHR16276">
    <property type="entry name" value="PENTATRICOPEPTIDE REPEAT DOMAIN-CONTAINING PROTEIN 3"/>
    <property type="match status" value="1"/>
</dbReference>
<dbReference type="GO" id="GO:0006417">
    <property type="term" value="P:regulation of translation"/>
    <property type="evidence" value="ECO:0007669"/>
    <property type="project" value="UniProtKB-KW"/>
</dbReference>
<dbReference type="InterPro" id="IPR011990">
    <property type="entry name" value="TPR-like_helical_dom_sf"/>
</dbReference>
<dbReference type="Pfam" id="PF10613">
    <property type="entry name" value="Lig_chan-Glu_bd"/>
    <property type="match status" value="1"/>
</dbReference>
<keyword evidence="12" id="KW-0689">Ribosomal protein</keyword>
<dbReference type="Gene3D" id="1.25.40.10">
    <property type="entry name" value="Tetratricopeptide repeat domain"/>
    <property type="match status" value="1"/>
</dbReference>
<evidence type="ECO:0000256" key="23">
    <source>
        <dbReference type="PROSITE-ProRule" id="PRU00708"/>
    </source>
</evidence>
<dbReference type="Pfam" id="PF00060">
    <property type="entry name" value="Lig_chan"/>
    <property type="match status" value="1"/>
</dbReference>
<evidence type="ECO:0000256" key="24">
    <source>
        <dbReference type="SAM" id="Phobius"/>
    </source>
</evidence>
<evidence type="ECO:0000256" key="21">
    <source>
        <dbReference type="ARBA" id="ARBA00023303"/>
    </source>
</evidence>
<evidence type="ECO:0000256" key="16">
    <source>
        <dbReference type="ARBA" id="ARBA00023136"/>
    </source>
</evidence>
<sequence>MMNISKAVLCRRLSQIRLTPNILSTTGFSTDVEEKIEIPRRIPRGPTDILRALESTVGRDPTAAHYKYHDDPYLIPLSNNGKRTFAMAQEAGRKAAHWVRRQHPDLFQHKEADPMIEAFAPPMVYTEESEVAIDDLQTSINTAQVSDAVLIYRLLKNKNVEVAPELEQGLLELLCYQNSSEAPSEEFIEERWFRQSVKVKEKVRKTWKDGDLAEEIFNSFENKTAEAYCAMIQGMTKYHQVDRAYQLFEETKQKNIVLNTNTFNSLIYVVNAVKEHFELRWNLVVDLLSQMKAANLSPNLGNSGLAKQYTLKTLSEFKNLGIEPSLASWYYVLLTFCKTRGPTSTILNDILDLIENKEHKIRDLKDVNFFVTAMEMCRHHLNDVATATRVDNLLHHGDNYNLIGDSYKESVYYRHLFSLLCANLPVEEFMNNVYYKYVPHIYVPETGIMAEILTQIDANGAIEYVPRLWSDMMVFDQSYRENLVEIIMNTMVNNEQLVNADYNEKFANIAWDIYTRAEEQEESKINKLNLTGDQLGKILMLLLKNKEFEKACTVMEKLDKNQQNIAGVPKIEALSLFVDQCIEEKAPSKAIACIQYCSDCGFPEAKQLGAKLHEKLNLDEMFFELFVGTALVCVVKSESFPSLLTTNATLAVIIDKEFLANEYASIKHAIESYLVYAKREIMKHGGVNVQYYSWTSISIKKDITAILSITSCSDAWRLFKTAEDAHLLHMAISESDCPRLPPDQAITVPLITRGEEMPQLLLDLRTSKTYSWNSAVILYDDTLSRDQVTRVVKAITADSSNLHVNTAAVSLIKLETRVPTSTLRKSLRDVLSSISIKTVGGNFLAIVGFEIVELMMEFAKSLGLVNTRNQWLYVIPNTRSRSKEIDRFKQLLTEGDNVAFLYNSTVNSASCTGGLQCHCEEILSAFTRALDEAVVVELDTSSQVSDEEWEAIRPTKLDRRNSLLQSIKTYLWQQGECGNCTSWSMKTGDTWGREYQQNNSNTADVIAVGKWRPSDGPAMTDELFPHVVHGFRRRNLPLVSFHNPPWQIIKANESGTVYEYSGLVFDVIKELSKNLNFTYTVDLVKVRQEVQDNSSLSKGALGTADIVTNFIPEAIMDMVKNKSVAMAACAFTVTDESKHLINFTGPVSTQAYTFLVSRPRELSRALLFMSPFTGDTWLCLSAAIVSMGPILYYIHKHSPVYEYKGITKKGGLSSIENCIWYMYGALLQQGGMHLPHADSARIIVGAWWLVVLVVATTYCGNLVAFLTFPKIDIPITTIDELLDHSDTVTWSMTKNSFLETSLKMTPEPKFRELYERKIDVPSYKDMIRDIENGKHVFIEWKIKLQFIMKNQYLESDRCDLALGLDEIFNEQLAMIVSQDTPYLDIINDEIKRLHQVGLIQKWLKDYLPKKDRCWKNNRHVIEVNNHTVNMDDMQGSFFVLFLGFLLSFFITISEKLWFKYVTKRKKKIIQPFTT</sequence>
<evidence type="ECO:0000256" key="6">
    <source>
        <dbReference type="ARBA" id="ARBA00022692"/>
    </source>
</evidence>
<keyword evidence="15" id="KW-0496">Mitochondrion</keyword>
<dbReference type="GO" id="GO:0043024">
    <property type="term" value="F:ribosomal small subunit binding"/>
    <property type="evidence" value="ECO:0007669"/>
    <property type="project" value="InterPro"/>
</dbReference>
<evidence type="ECO:0000313" key="28">
    <source>
        <dbReference type="Proteomes" id="UP000719412"/>
    </source>
</evidence>
<evidence type="ECO:0000256" key="1">
    <source>
        <dbReference type="ARBA" id="ARBA00004141"/>
    </source>
</evidence>
<evidence type="ECO:0000256" key="7">
    <source>
        <dbReference type="ARBA" id="ARBA00022730"/>
    </source>
</evidence>
<evidence type="ECO:0000256" key="12">
    <source>
        <dbReference type="ARBA" id="ARBA00022980"/>
    </source>
</evidence>
<dbReference type="PROSITE" id="PS51375">
    <property type="entry name" value="PPR"/>
    <property type="match status" value="1"/>
</dbReference>
<dbReference type="Pfam" id="PF22330">
    <property type="entry name" value="Rib_mS39_PPR"/>
    <property type="match status" value="1"/>
</dbReference>
<dbReference type="Proteomes" id="UP000719412">
    <property type="component" value="Unassembled WGS sequence"/>
</dbReference>
<keyword evidence="28" id="KW-1185">Reference proteome</keyword>
<feature type="transmembrane region" description="Helical" evidence="24">
    <location>
        <begin position="1242"/>
        <end position="1268"/>
    </location>
</feature>
<dbReference type="GO" id="GO:0019843">
    <property type="term" value="F:rRNA binding"/>
    <property type="evidence" value="ECO:0007669"/>
    <property type="project" value="UniProtKB-KW"/>
</dbReference>
<accession>A0A8J6HCK2</accession>
<dbReference type="GO" id="GO:0032543">
    <property type="term" value="P:mitochondrial translation"/>
    <property type="evidence" value="ECO:0007669"/>
    <property type="project" value="InterPro"/>
</dbReference>
<evidence type="ECO:0000256" key="14">
    <source>
        <dbReference type="ARBA" id="ARBA00023065"/>
    </source>
</evidence>
<keyword evidence="19" id="KW-0687">Ribonucleoprotein</keyword>
<evidence type="ECO:0000256" key="20">
    <source>
        <dbReference type="ARBA" id="ARBA00023286"/>
    </source>
</evidence>
<feature type="transmembrane region" description="Helical" evidence="24">
    <location>
        <begin position="1437"/>
        <end position="1458"/>
    </location>
</feature>
<dbReference type="EMBL" id="JABDTM020026233">
    <property type="protein sequence ID" value="KAH0812175.1"/>
    <property type="molecule type" value="Genomic_DNA"/>
</dbReference>
<keyword evidence="7" id="KW-0699">rRNA-binding</keyword>
<evidence type="ECO:0000256" key="9">
    <source>
        <dbReference type="ARBA" id="ARBA00022845"/>
    </source>
</evidence>